<keyword evidence="6" id="KW-0067">ATP-binding</keyword>
<dbReference type="Pfam" id="PF00406">
    <property type="entry name" value="ADK"/>
    <property type="match status" value="1"/>
</dbReference>
<dbReference type="Proteomes" id="UP000318437">
    <property type="component" value="Unassembled WGS sequence"/>
</dbReference>
<dbReference type="GO" id="GO:0005737">
    <property type="term" value="C:cytoplasm"/>
    <property type="evidence" value="ECO:0007669"/>
    <property type="project" value="UniProtKB-SubCell"/>
</dbReference>
<evidence type="ECO:0000256" key="1">
    <source>
        <dbReference type="ARBA" id="ARBA00022679"/>
    </source>
</evidence>
<dbReference type="Gene3D" id="3.40.50.300">
    <property type="entry name" value="P-loop containing nucleotide triphosphate hydrolases"/>
    <property type="match status" value="1"/>
</dbReference>
<dbReference type="SUPFAM" id="SSF52540">
    <property type="entry name" value="P-loop containing nucleoside triphosphate hydrolases"/>
    <property type="match status" value="1"/>
</dbReference>
<evidence type="ECO:0000256" key="3">
    <source>
        <dbReference type="ARBA" id="ARBA00022741"/>
    </source>
</evidence>
<evidence type="ECO:0000313" key="8">
    <source>
        <dbReference type="Proteomes" id="UP000318437"/>
    </source>
</evidence>
<dbReference type="CDD" id="cd01428">
    <property type="entry name" value="ADK"/>
    <property type="match status" value="1"/>
</dbReference>
<dbReference type="PANTHER" id="PTHR23359">
    <property type="entry name" value="NUCLEOTIDE KINASE"/>
    <property type="match status" value="1"/>
</dbReference>
<comment type="subunit">
    <text evidence="6">Monomer.</text>
</comment>
<comment type="catalytic activity">
    <reaction evidence="6">
        <text>AMP + ATP = 2 ADP</text>
        <dbReference type="Rhea" id="RHEA:12973"/>
        <dbReference type="ChEBI" id="CHEBI:30616"/>
        <dbReference type="ChEBI" id="CHEBI:456215"/>
        <dbReference type="ChEBI" id="CHEBI:456216"/>
        <dbReference type="EC" id="2.7.4.3"/>
    </reaction>
</comment>
<organism evidence="7 8">
    <name type="scientific">Bythopirellula polymerisocia</name>
    <dbReference type="NCBI Taxonomy" id="2528003"/>
    <lineage>
        <taxon>Bacteria</taxon>
        <taxon>Pseudomonadati</taxon>
        <taxon>Planctomycetota</taxon>
        <taxon>Planctomycetia</taxon>
        <taxon>Pirellulales</taxon>
        <taxon>Lacipirellulaceae</taxon>
        <taxon>Bythopirellula</taxon>
    </lineage>
</organism>
<reference evidence="7 8" key="1">
    <citation type="submission" date="2019-02" db="EMBL/GenBank/DDBJ databases">
        <title>Deep-cultivation of Planctomycetes and their phenomic and genomic characterization uncovers novel biology.</title>
        <authorList>
            <person name="Wiegand S."/>
            <person name="Jogler M."/>
            <person name="Boedeker C."/>
            <person name="Pinto D."/>
            <person name="Vollmers J."/>
            <person name="Rivas-Marin E."/>
            <person name="Kohn T."/>
            <person name="Peeters S.H."/>
            <person name="Heuer A."/>
            <person name="Rast P."/>
            <person name="Oberbeckmann S."/>
            <person name="Bunk B."/>
            <person name="Jeske O."/>
            <person name="Meyerdierks A."/>
            <person name="Storesund J.E."/>
            <person name="Kallscheuer N."/>
            <person name="Luecker S."/>
            <person name="Lage O.M."/>
            <person name="Pohl T."/>
            <person name="Merkel B.J."/>
            <person name="Hornburger P."/>
            <person name="Mueller R.-W."/>
            <person name="Bruemmer F."/>
            <person name="Labrenz M."/>
            <person name="Spormann A.M."/>
            <person name="Op Den Camp H."/>
            <person name="Overmann J."/>
            <person name="Amann R."/>
            <person name="Jetten M.S.M."/>
            <person name="Mascher T."/>
            <person name="Medema M.H."/>
            <person name="Devos D.P."/>
            <person name="Kaster A.-K."/>
            <person name="Ovreas L."/>
            <person name="Rohde M."/>
            <person name="Galperin M.Y."/>
            <person name="Jogler C."/>
        </authorList>
    </citation>
    <scope>NUCLEOTIDE SEQUENCE [LARGE SCALE GENOMIC DNA]</scope>
    <source>
        <strain evidence="7 8">Pla144</strain>
    </source>
</reference>
<protein>
    <recommendedName>
        <fullName evidence="6">Adenylate kinase</fullName>
        <ecNumber evidence="6">2.7.4.3</ecNumber>
    </recommendedName>
</protein>
<keyword evidence="2" id="KW-0545">Nucleotide biosynthesis</keyword>
<proteinExistence type="inferred from homology"/>
<sequence length="125" mass="14555">MDGFPRTLPQAENLERFLEQRDTALDCCLSFSIDSEEVVKRIFHRRQRELRTDDTEEIVRERLRHFDGFTAPLLEYYREKGKLLEVSSMGTVEEVTAEIANLLASLQQRSCTNPEPSRSPTFSRC</sequence>
<dbReference type="OrthoDB" id="9805030at2"/>
<dbReference type="EC" id="2.7.4.3" evidence="6"/>
<evidence type="ECO:0000256" key="4">
    <source>
        <dbReference type="ARBA" id="ARBA00022777"/>
    </source>
</evidence>
<comment type="caution">
    <text evidence="7">The sequence shown here is derived from an EMBL/GenBank/DDBJ whole genome shotgun (WGS) entry which is preliminary data.</text>
</comment>
<dbReference type="InterPro" id="IPR000850">
    <property type="entry name" value="Adenylat/UMP-CMP_kin"/>
</dbReference>
<dbReference type="PRINTS" id="PR00094">
    <property type="entry name" value="ADENYLTKNASE"/>
</dbReference>
<evidence type="ECO:0000256" key="6">
    <source>
        <dbReference type="RuleBase" id="RU003331"/>
    </source>
</evidence>
<dbReference type="GO" id="GO:0005524">
    <property type="term" value="F:ATP binding"/>
    <property type="evidence" value="ECO:0007669"/>
    <property type="project" value="UniProtKB-KW"/>
</dbReference>
<dbReference type="AlphaFoldDB" id="A0A5C6CBA4"/>
<dbReference type="EMBL" id="SJPS01000010">
    <property type="protein sequence ID" value="TWU21365.1"/>
    <property type="molecule type" value="Genomic_DNA"/>
</dbReference>
<evidence type="ECO:0000313" key="7">
    <source>
        <dbReference type="EMBL" id="TWU21365.1"/>
    </source>
</evidence>
<dbReference type="GO" id="GO:0004017">
    <property type="term" value="F:AMP kinase activity"/>
    <property type="evidence" value="ECO:0007669"/>
    <property type="project" value="UniProtKB-EC"/>
</dbReference>
<keyword evidence="3 6" id="KW-0547">Nucleotide-binding</keyword>
<accession>A0A5C6CBA4</accession>
<comment type="similarity">
    <text evidence="5">Belongs to the adenylate kinase family.</text>
</comment>
<dbReference type="InterPro" id="IPR027417">
    <property type="entry name" value="P-loop_NTPase"/>
</dbReference>
<evidence type="ECO:0000256" key="5">
    <source>
        <dbReference type="RuleBase" id="RU003330"/>
    </source>
</evidence>
<comment type="subcellular location">
    <subcellularLocation>
        <location evidence="6">Cytoplasm</location>
    </subcellularLocation>
</comment>
<gene>
    <name evidence="7" type="primary">adk_3</name>
    <name evidence="7" type="ORF">Pla144_45860</name>
</gene>
<evidence type="ECO:0000256" key="2">
    <source>
        <dbReference type="ARBA" id="ARBA00022727"/>
    </source>
</evidence>
<keyword evidence="4 5" id="KW-0418">Kinase</keyword>
<keyword evidence="1 5" id="KW-0808">Transferase</keyword>
<name>A0A5C6CBA4_9BACT</name>
<keyword evidence="8" id="KW-1185">Reference proteome</keyword>